<dbReference type="InterPro" id="IPR036388">
    <property type="entry name" value="WH-like_DNA-bd_sf"/>
</dbReference>
<evidence type="ECO:0000259" key="7">
    <source>
        <dbReference type="Pfam" id="PF04542"/>
    </source>
</evidence>
<dbReference type="GO" id="GO:0016987">
    <property type="term" value="F:sigma factor activity"/>
    <property type="evidence" value="ECO:0007669"/>
    <property type="project" value="UniProtKB-KW"/>
</dbReference>
<accession>A0A9X3MT66</accession>
<feature type="compositionally biased region" description="Low complexity" evidence="6">
    <location>
        <begin position="332"/>
        <end position="344"/>
    </location>
</feature>
<keyword evidence="5" id="KW-0804">Transcription</keyword>
<evidence type="ECO:0000313" key="10">
    <source>
        <dbReference type="Proteomes" id="UP001149140"/>
    </source>
</evidence>
<dbReference type="CDD" id="cd06171">
    <property type="entry name" value="Sigma70_r4"/>
    <property type="match status" value="1"/>
</dbReference>
<dbReference type="Pfam" id="PF08281">
    <property type="entry name" value="Sigma70_r4_2"/>
    <property type="match status" value="1"/>
</dbReference>
<feature type="domain" description="RNA polymerase sigma factor 70 region 4 type 2" evidence="8">
    <location>
        <begin position="128"/>
        <end position="174"/>
    </location>
</feature>
<evidence type="ECO:0000256" key="6">
    <source>
        <dbReference type="SAM" id="MobiDB-lite"/>
    </source>
</evidence>
<feature type="region of interest" description="Disordered" evidence="6">
    <location>
        <begin position="277"/>
        <end position="460"/>
    </location>
</feature>
<dbReference type="InterPro" id="IPR013249">
    <property type="entry name" value="RNA_pol_sigma70_r4_t2"/>
</dbReference>
<organism evidence="9 10">
    <name type="scientific">Solirubrobacter ginsenosidimutans</name>
    <dbReference type="NCBI Taxonomy" id="490573"/>
    <lineage>
        <taxon>Bacteria</taxon>
        <taxon>Bacillati</taxon>
        <taxon>Actinomycetota</taxon>
        <taxon>Thermoleophilia</taxon>
        <taxon>Solirubrobacterales</taxon>
        <taxon>Solirubrobacteraceae</taxon>
        <taxon>Solirubrobacter</taxon>
    </lineage>
</organism>
<reference evidence="9" key="1">
    <citation type="submission" date="2022-10" db="EMBL/GenBank/DDBJ databases">
        <title>The WGS of Solirubrobacter ginsenosidimutans DSM 21036.</title>
        <authorList>
            <person name="Jiang Z."/>
        </authorList>
    </citation>
    <scope>NUCLEOTIDE SEQUENCE</scope>
    <source>
        <strain evidence="9">DSM 21036</strain>
    </source>
</reference>
<dbReference type="Proteomes" id="UP001149140">
    <property type="component" value="Unassembled WGS sequence"/>
</dbReference>
<evidence type="ECO:0000256" key="5">
    <source>
        <dbReference type="ARBA" id="ARBA00023163"/>
    </source>
</evidence>
<dbReference type="Pfam" id="PF04542">
    <property type="entry name" value="Sigma70_r2"/>
    <property type="match status" value="1"/>
</dbReference>
<dbReference type="GO" id="GO:0006352">
    <property type="term" value="P:DNA-templated transcription initiation"/>
    <property type="evidence" value="ECO:0007669"/>
    <property type="project" value="InterPro"/>
</dbReference>
<protein>
    <submittedName>
        <fullName evidence="9">Sigma-70 family RNA polymerase sigma factor</fullName>
    </submittedName>
</protein>
<evidence type="ECO:0000256" key="4">
    <source>
        <dbReference type="ARBA" id="ARBA00023125"/>
    </source>
</evidence>
<evidence type="ECO:0000256" key="2">
    <source>
        <dbReference type="ARBA" id="ARBA00023015"/>
    </source>
</evidence>
<feature type="compositionally biased region" description="Basic and acidic residues" evidence="6">
    <location>
        <begin position="388"/>
        <end position="415"/>
    </location>
</feature>
<feature type="domain" description="RNA polymerase sigma-70 region 2" evidence="7">
    <location>
        <begin position="31"/>
        <end position="97"/>
    </location>
</feature>
<gene>
    <name evidence="9" type="ORF">OM076_10895</name>
</gene>
<evidence type="ECO:0000259" key="8">
    <source>
        <dbReference type="Pfam" id="PF08281"/>
    </source>
</evidence>
<dbReference type="SUPFAM" id="SSF88659">
    <property type="entry name" value="Sigma3 and sigma4 domains of RNA polymerase sigma factors"/>
    <property type="match status" value="1"/>
</dbReference>
<comment type="similarity">
    <text evidence="1">Belongs to the sigma-70 factor family. ECF subfamily.</text>
</comment>
<evidence type="ECO:0000256" key="1">
    <source>
        <dbReference type="ARBA" id="ARBA00010641"/>
    </source>
</evidence>
<dbReference type="InterPro" id="IPR014284">
    <property type="entry name" value="RNA_pol_sigma-70_dom"/>
</dbReference>
<feature type="compositionally biased region" description="Low complexity" evidence="6">
    <location>
        <begin position="309"/>
        <end position="322"/>
    </location>
</feature>
<dbReference type="NCBIfam" id="TIGR02937">
    <property type="entry name" value="sigma70-ECF"/>
    <property type="match status" value="1"/>
</dbReference>
<dbReference type="EMBL" id="JAPDOD010000007">
    <property type="protein sequence ID" value="MDA0160773.1"/>
    <property type="molecule type" value="Genomic_DNA"/>
</dbReference>
<dbReference type="RefSeq" id="WP_270039820.1">
    <property type="nucleotide sequence ID" value="NZ_JAPDOD010000007.1"/>
</dbReference>
<keyword evidence="4" id="KW-0238">DNA-binding</keyword>
<dbReference type="Gene3D" id="1.10.10.10">
    <property type="entry name" value="Winged helix-like DNA-binding domain superfamily/Winged helix DNA-binding domain"/>
    <property type="match status" value="1"/>
</dbReference>
<dbReference type="InterPro" id="IPR013325">
    <property type="entry name" value="RNA_pol_sigma_r2"/>
</dbReference>
<proteinExistence type="inferred from homology"/>
<feature type="compositionally biased region" description="Basic and acidic residues" evidence="6">
    <location>
        <begin position="445"/>
        <end position="460"/>
    </location>
</feature>
<dbReference type="PANTHER" id="PTHR43133">
    <property type="entry name" value="RNA POLYMERASE ECF-TYPE SIGMA FACTO"/>
    <property type="match status" value="1"/>
</dbReference>
<dbReference type="SUPFAM" id="SSF88946">
    <property type="entry name" value="Sigma2 domain of RNA polymerase sigma factors"/>
    <property type="match status" value="1"/>
</dbReference>
<keyword evidence="2" id="KW-0805">Transcription regulation</keyword>
<keyword evidence="3" id="KW-0731">Sigma factor</keyword>
<evidence type="ECO:0000313" key="9">
    <source>
        <dbReference type="EMBL" id="MDA0160773.1"/>
    </source>
</evidence>
<name>A0A9X3MT66_9ACTN</name>
<dbReference type="InterPro" id="IPR039425">
    <property type="entry name" value="RNA_pol_sigma-70-like"/>
</dbReference>
<sequence length="460" mass="50137">MTAVPATLRIRREGTLRLRAARGDGPAFAAIYARHHQALYRYCRSILRHDEDAQDALQSTMMRAFAALQDEQRDFELRPWLFRIAHNEAITILRRRRETDELDEQPAPGDLEDRVADREELRLLQLDLADLPERQRAALILRELNGLSHAEIGVVLELSPGAVKQAIFEARSALFSFREGREMACHDIRSMLSDGDGRVLRGRGVRGHLRECTDCRRFKADVETRPKALRALAPPLPVGGAAALLAQILGGGATAAKLLACIAIAGSGTTLAVEMQHAREPVRTPTAETLAPAKAKPPHRPTAVLPVVASTPQPANATPTATRGPDAKPAKAKATPASARSTTRTPRRSRPRQVAVQTPAPAPTKPETQPLEPRDDDEQVTPAPENHVQADRDDDQKDAAKEERKASEQHDESEATKAPPGQQDRANASPGQEEKAKVPPGQQKKSADSDAEHGEAEDAD</sequence>
<dbReference type="PANTHER" id="PTHR43133:SF8">
    <property type="entry name" value="RNA POLYMERASE SIGMA FACTOR HI_1459-RELATED"/>
    <property type="match status" value="1"/>
</dbReference>
<dbReference type="InterPro" id="IPR013324">
    <property type="entry name" value="RNA_pol_sigma_r3/r4-like"/>
</dbReference>
<dbReference type="InterPro" id="IPR007627">
    <property type="entry name" value="RNA_pol_sigma70_r2"/>
</dbReference>
<evidence type="ECO:0000256" key="3">
    <source>
        <dbReference type="ARBA" id="ARBA00023082"/>
    </source>
</evidence>
<dbReference type="GO" id="GO:0003677">
    <property type="term" value="F:DNA binding"/>
    <property type="evidence" value="ECO:0007669"/>
    <property type="project" value="UniProtKB-KW"/>
</dbReference>
<comment type="caution">
    <text evidence="9">The sequence shown here is derived from an EMBL/GenBank/DDBJ whole genome shotgun (WGS) entry which is preliminary data.</text>
</comment>
<dbReference type="AlphaFoldDB" id="A0A9X3MT66"/>
<keyword evidence="10" id="KW-1185">Reference proteome</keyword>
<dbReference type="Gene3D" id="1.10.1740.10">
    <property type="match status" value="1"/>
</dbReference>